<keyword evidence="3" id="KW-0540">Nuclease</keyword>
<accession>A0ABP9KC09</accession>
<dbReference type="EMBL" id="BAABHV010000010">
    <property type="protein sequence ID" value="GAA5055242.1"/>
    <property type="molecule type" value="Genomic_DNA"/>
</dbReference>
<gene>
    <name evidence="3" type="ORF">GCM10023208_18910</name>
</gene>
<dbReference type="Proteomes" id="UP001500518">
    <property type="component" value="Unassembled WGS sequence"/>
</dbReference>
<keyword evidence="4" id="KW-1185">Reference proteome</keyword>
<dbReference type="Pfam" id="PF04480">
    <property type="entry name" value="DUF559"/>
    <property type="match status" value="1"/>
</dbReference>
<feature type="compositionally biased region" description="Basic and acidic residues" evidence="1">
    <location>
        <begin position="27"/>
        <end position="40"/>
    </location>
</feature>
<dbReference type="RefSeq" id="WP_346032839.1">
    <property type="nucleotide sequence ID" value="NZ_BAABHV010000010.1"/>
</dbReference>
<name>A0ABP9KC09_9SPHN</name>
<dbReference type="PANTHER" id="PTHR38590:SF1">
    <property type="entry name" value="BLL0828 PROTEIN"/>
    <property type="match status" value="1"/>
</dbReference>
<proteinExistence type="predicted"/>
<feature type="domain" description="DUF559" evidence="2">
    <location>
        <begin position="27"/>
        <end position="132"/>
    </location>
</feature>
<evidence type="ECO:0000313" key="3">
    <source>
        <dbReference type="EMBL" id="GAA5055242.1"/>
    </source>
</evidence>
<dbReference type="PANTHER" id="PTHR38590">
    <property type="entry name" value="BLL0828 PROTEIN"/>
    <property type="match status" value="1"/>
</dbReference>
<reference evidence="4" key="1">
    <citation type="journal article" date="2019" name="Int. J. Syst. Evol. Microbiol.">
        <title>The Global Catalogue of Microorganisms (GCM) 10K type strain sequencing project: providing services to taxonomists for standard genome sequencing and annotation.</title>
        <authorList>
            <consortium name="The Broad Institute Genomics Platform"/>
            <consortium name="The Broad Institute Genome Sequencing Center for Infectious Disease"/>
            <person name="Wu L."/>
            <person name="Ma J."/>
        </authorList>
    </citation>
    <scope>NUCLEOTIDE SEQUENCE [LARGE SCALE GENOMIC DNA]</scope>
    <source>
        <strain evidence="4">JCM 18014</strain>
    </source>
</reference>
<protein>
    <submittedName>
        <fullName evidence="3">Endonuclease domain-containing protein</fullName>
    </submittedName>
</protein>
<dbReference type="Gene3D" id="3.40.960.10">
    <property type="entry name" value="VSR Endonuclease"/>
    <property type="match status" value="1"/>
</dbReference>
<organism evidence="3 4">
    <name type="scientific">Erythrobacter westpacificensis</name>
    <dbReference type="NCBI Taxonomy" id="1055231"/>
    <lineage>
        <taxon>Bacteria</taxon>
        <taxon>Pseudomonadati</taxon>
        <taxon>Pseudomonadota</taxon>
        <taxon>Alphaproteobacteria</taxon>
        <taxon>Sphingomonadales</taxon>
        <taxon>Erythrobacteraceae</taxon>
        <taxon>Erythrobacter/Porphyrobacter group</taxon>
        <taxon>Erythrobacter</taxon>
    </lineage>
</organism>
<dbReference type="SUPFAM" id="SSF52980">
    <property type="entry name" value="Restriction endonuclease-like"/>
    <property type="match status" value="1"/>
</dbReference>
<dbReference type="InterPro" id="IPR007569">
    <property type="entry name" value="DUF559"/>
</dbReference>
<evidence type="ECO:0000259" key="2">
    <source>
        <dbReference type="Pfam" id="PF04480"/>
    </source>
</evidence>
<dbReference type="InterPro" id="IPR047216">
    <property type="entry name" value="Endonuclease_DUF559_bact"/>
</dbReference>
<dbReference type="CDD" id="cd01038">
    <property type="entry name" value="Endonuclease_DUF559"/>
    <property type="match status" value="1"/>
</dbReference>
<dbReference type="InterPro" id="IPR011335">
    <property type="entry name" value="Restrct_endonuc-II-like"/>
</dbReference>
<evidence type="ECO:0000313" key="4">
    <source>
        <dbReference type="Proteomes" id="UP001500518"/>
    </source>
</evidence>
<keyword evidence="3" id="KW-0255">Endonuclease</keyword>
<keyword evidence="3" id="KW-0378">Hydrolase</keyword>
<dbReference type="GO" id="GO:0004519">
    <property type="term" value="F:endonuclease activity"/>
    <property type="evidence" value="ECO:0007669"/>
    <property type="project" value="UniProtKB-KW"/>
</dbReference>
<feature type="region of interest" description="Disordered" evidence="1">
    <location>
        <begin position="1"/>
        <end position="40"/>
    </location>
</feature>
<comment type="caution">
    <text evidence="3">The sequence shown here is derived from an EMBL/GenBank/DDBJ whole genome shotgun (WGS) entry which is preliminary data.</text>
</comment>
<sequence length="137" mass="15684">MSEDKSGPPLPQAGGAGGGQERKFKRRNTERAKRLRQEATPAERHLWRYLSRGQIGARFSRQMPVGPYFADFLCRSHRLIVEVDGFSHDVLPERDLIRDRHLADLGYRVLHFSNEQVMREIEGVVRAIELALAKAHP</sequence>
<evidence type="ECO:0000256" key="1">
    <source>
        <dbReference type="SAM" id="MobiDB-lite"/>
    </source>
</evidence>